<comment type="similarity">
    <text evidence="1">Belongs to the ABC transporter superfamily.</text>
</comment>
<dbReference type="PANTHER" id="PTHR43820:SF2">
    <property type="entry name" value="ABC TRANSPORTER ATP-BINDING PROTEIN"/>
    <property type="match status" value="1"/>
</dbReference>
<dbReference type="InterPro" id="IPR003439">
    <property type="entry name" value="ABC_transporter-like_ATP-bd"/>
</dbReference>
<name>A0A2U1CJZ8_9BURK</name>
<keyword evidence="2" id="KW-0813">Transport</keyword>
<evidence type="ECO:0000256" key="3">
    <source>
        <dbReference type="ARBA" id="ARBA00022475"/>
    </source>
</evidence>
<keyword evidence="4" id="KW-0547">Nucleotide-binding</keyword>
<dbReference type="Gene3D" id="3.40.50.300">
    <property type="entry name" value="P-loop containing nucleotide triphosphate hydrolases"/>
    <property type="match status" value="1"/>
</dbReference>
<dbReference type="GO" id="GO:0016887">
    <property type="term" value="F:ATP hydrolysis activity"/>
    <property type="evidence" value="ECO:0007669"/>
    <property type="project" value="InterPro"/>
</dbReference>
<evidence type="ECO:0000313" key="9">
    <source>
        <dbReference type="Proteomes" id="UP000246145"/>
    </source>
</evidence>
<dbReference type="AlphaFoldDB" id="A0A2U1CJZ8"/>
<keyword evidence="5 8" id="KW-0067">ATP-binding</keyword>
<dbReference type="PROSITE" id="PS50893">
    <property type="entry name" value="ABC_TRANSPORTER_2"/>
    <property type="match status" value="1"/>
</dbReference>
<dbReference type="Proteomes" id="UP000246145">
    <property type="component" value="Unassembled WGS sequence"/>
</dbReference>
<organism evidence="8 9">
    <name type="scientific">Pusillimonas noertemannii</name>
    <dbReference type="NCBI Taxonomy" id="305977"/>
    <lineage>
        <taxon>Bacteria</taxon>
        <taxon>Pseudomonadati</taxon>
        <taxon>Pseudomonadota</taxon>
        <taxon>Betaproteobacteria</taxon>
        <taxon>Burkholderiales</taxon>
        <taxon>Alcaligenaceae</taxon>
        <taxon>Pusillimonas</taxon>
    </lineage>
</organism>
<evidence type="ECO:0000256" key="5">
    <source>
        <dbReference type="ARBA" id="ARBA00022840"/>
    </source>
</evidence>
<evidence type="ECO:0000259" key="7">
    <source>
        <dbReference type="PROSITE" id="PS50893"/>
    </source>
</evidence>
<dbReference type="GO" id="GO:0015807">
    <property type="term" value="P:L-amino acid transport"/>
    <property type="evidence" value="ECO:0007669"/>
    <property type="project" value="TreeGrafter"/>
</dbReference>
<reference evidence="8 9" key="1">
    <citation type="submission" date="2018-04" db="EMBL/GenBank/DDBJ databases">
        <title>Genomic Encyclopedia of Type Strains, Phase IV (KMG-IV): sequencing the most valuable type-strain genomes for metagenomic binning, comparative biology and taxonomic classification.</title>
        <authorList>
            <person name="Goeker M."/>
        </authorList>
    </citation>
    <scope>NUCLEOTIDE SEQUENCE [LARGE SCALE GENOMIC DNA]</scope>
    <source>
        <strain evidence="8 9">DSM 10065</strain>
    </source>
</reference>
<gene>
    <name evidence="8" type="ORF">C7440_2862</name>
</gene>
<dbReference type="InterPro" id="IPR052156">
    <property type="entry name" value="BCAA_Transport_ATP-bd_LivF"/>
</dbReference>
<dbReference type="CDD" id="cd03224">
    <property type="entry name" value="ABC_TM1139_LivF_branched"/>
    <property type="match status" value="1"/>
</dbReference>
<dbReference type="Pfam" id="PF00005">
    <property type="entry name" value="ABC_tran"/>
    <property type="match status" value="1"/>
</dbReference>
<dbReference type="SUPFAM" id="SSF52540">
    <property type="entry name" value="P-loop containing nucleoside triphosphate hydrolases"/>
    <property type="match status" value="1"/>
</dbReference>
<evidence type="ECO:0000256" key="1">
    <source>
        <dbReference type="ARBA" id="ARBA00005417"/>
    </source>
</evidence>
<comment type="caution">
    <text evidence="8">The sequence shown here is derived from an EMBL/GenBank/DDBJ whole genome shotgun (WGS) entry which is preliminary data.</text>
</comment>
<keyword evidence="3" id="KW-0472">Membrane</keyword>
<protein>
    <submittedName>
        <fullName evidence="8">Amino acid/amide ABC transporter ATP-binding protein 2 (HAAT family)</fullName>
    </submittedName>
</protein>
<proteinExistence type="inferred from homology"/>
<evidence type="ECO:0000256" key="6">
    <source>
        <dbReference type="ARBA" id="ARBA00022970"/>
    </source>
</evidence>
<keyword evidence="3" id="KW-1003">Cell membrane</keyword>
<evidence type="ECO:0000256" key="2">
    <source>
        <dbReference type="ARBA" id="ARBA00022448"/>
    </source>
</evidence>
<feature type="domain" description="ABC transporter" evidence="7">
    <location>
        <begin position="5"/>
        <end position="232"/>
    </location>
</feature>
<dbReference type="InterPro" id="IPR027417">
    <property type="entry name" value="P-loop_NTPase"/>
</dbReference>
<keyword evidence="6" id="KW-0029">Amino-acid transport</keyword>
<dbReference type="RefSeq" id="WP_017523328.1">
    <property type="nucleotide sequence ID" value="NZ_JACCEX010000004.1"/>
</dbReference>
<evidence type="ECO:0000256" key="4">
    <source>
        <dbReference type="ARBA" id="ARBA00022741"/>
    </source>
</evidence>
<dbReference type="GO" id="GO:0005524">
    <property type="term" value="F:ATP binding"/>
    <property type="evidence" value="ECO:0007669"/>
    <property type="project" value="UniProtKB-KW"/>
</dbReference>
<sequence length="232" mass="25301">MGEHLVLEGVYAGYGDTTILEDVSLALPKGSVWALLGRNGAGKSTLLSTILGRTTFKAGRIAYEDTDVSRLPIHLRARMGMGLVPQEREIFHSLSVEDNLQVCARPGEWNIEAVYELFPRLAQRRENLGSRLSGGEQQMLAFGRALIGNPRLLLLDEPLEGLAPAVADVLLDAILKLKSLGQFTIVLVEQHATVALEVTERAIVLNRGRISYLGQSADLLDDEELLTSLVSC</sequence>
<dbReference type="InterPro" id="IPR017871">
    <property type="entry name" value="ABC_transporter-like_CS"/>
</dbReference>
<dbReference type="PROSITE" id="PS00211">
    <property type="entry name" value="ABC_TRANSPORTER_1"/>
    <property type="match status" value="1"/>
</dbReference>
<dbReference type="PANTHER" id="PTHR43820">
    <property type="entry name" value="HIGH-AFFINITY BRANCHED-CHAIN AMINO ACID TRANSPORT ATP-BINDING PROTEIN LIVF"/>
    <property type="match status" value="1"/>
</dbReference>
<keyword evidence="9" id="KW-1185">Reference proteome</keyword>
<dbReference type="GO" id="GO:0015658">
    <property type="term" value="F:branched-chain amino acid transmembrane transporter activity"/>
    <property type="evidence" value="ECO:0007669"/>
    <property type="project" value="TreeGrafter"/>
</dbReference>
<evidence type="ECO:0000313" key="8">
    <source>
        <dbReference type="EMBL" id="PVY61312.1"/>
    </source>
</evidence>
<dbReference type="SMART" id="SM00382">
    <property type="entry name" value="AAA"/>
    <property type="match status" value="1"/>
</dbReference>
<dbReference type="OrthoDB" id="9776369at2"/>
<accession>A0A2U1CJZ8</accession>
<dbReference type="EMBL" id="QEKO01000004">
    <property type="protein sequence ID" value="PVY61312.1"/>
    <property type="molecule type" value="Genomic_DNA"/>
</dbReference>
<dbReference type="STRING" id="1231391.GCA_000308195_00960"/>
<dbReference type="InterPro" id="IPR003593">
    <property type="entry name" value="AAA+_ATPase"/>
</dbReference>